<organism evidence="1 2">
    <name type="scientific">Nosema granulosis</name>
    <dbReference type="NCBI Taxonomy" id="83296"/>
    <lineage>
        <taxon>Eukaryota</taxon>
        <taxon>Fungi</taxon>
        <taxon>Fungi incertae sedis</taxon>
        <taxon>Microsporidia</taxon>
        <taxon>Nosematidae</taxon>
        <taxon>Nosema</taxon>
    </lineage>
</organism>
<accession>A0A9P6GXX0</accession>
<sequence length="186" mass="21626">MPRGGWNMTSEVYNVKFNKEETVELFKRKAHESLKGENGRHISNHKFKEESRKKSKTLVDLIEALTTLKEEHFLKIKNLMTNTVLGAKKRNVTDCKRTPKTPLYTCDSEVIGSINRAIEDSLNIYPSSHLTDLAKIYQSAQEFYFEATKKTKEPSKRKEAIETKIDSLKEQINLITRHKRNEKLNK</sequence>
<dbReference type="OrthoDB" id="10624242at2759"/>
<evidence type="ECO:0000313" key="2">
    <source>
        <dbReference type="Proteomes" id="UP000740883"/>
    </source>
</evidence>
<gene>
    <name evidence="1" type="ORF">NGRA_1773</name>
</gene>
<name>A0A9P6GXX0_9MICR</name>
<dbReference type="EMBL" id="SBJO01000136">
    <property type="protein sequence ID" value="KAF9762760.1"/>
    <property type="molecule type" value="Genomic_DNA"/>
</dbReference>
<dbReference type="AlphaFoldDB" id="A0A9P6GXX0"/>
<comment type="caution">
    <text evidence="1">The sequence shown here is derived from an EMBL/GenBank/DDBJ whole genome shotgun (WGS) entry which is preliminary data.</text>
</comment>
<keyword evidence="2" id="KW-1185">Reference proteome</keyword>
<dbReference type="Proteomes" id="UP000740883">
    <property type="component" value="Unassembled WGS sequence"/>
</dbReference>
<reference evidence="1 2" key="1">
    <citation type="journal article" date="2020" name="Genome Biol. Evol.">
        <title>Comparative genomics of strictly vertically transmitted, feminizing microsporidia endosymbionts of amphipod crustaceans.</title>
        <authorList>
            <person name="Cormier A."/>
            <person name="Chebbi M.A."/>
            <person name="Giraud I."/>
            <person name="Wattier R."/>
            <person name="Teixeira M."/>
            <person name="Gilbert C."/>
            <person name="Rigaud T."/>
            <person name="Cordaux R."/>
        </authorList>
    </citation>
    <scope>NUCLEOTIDE SEQUENCE [LARGE SCALE GENOMIC DNA]</scope>
    <source>
        <strain evidence="1 2">Ou3-Ou53</strain>
    </source>
</reference>
<evidence type="ECO:0000313" key="1">
    <source>
        <dbReference type="EMBL" id="KAF9762760.1"/>
    </source>
</evidence>
<protein>
    <submittedName>
        <fullName evidence="1">Uncharacterized protein</fullName>
    </submittedName>
</protein>
<proteinExistence type="predicted"/>